<dbReference type="Gene3D" id="3.90.1820.10">
    <property type="entry name" value="AglA-like glucosidase"/>
    <property type="match status" value="1"/>
</dbReference>
<dbReference type="PANTHER" id="PTHR32092">
    <property type="entry name" value="6-PHOSPHO-BETA-GLUCOSIDASE-RELATED"/>
    <property type="match status" value="1"/>
</dbReference>
<dbReference type="InterPro" id="IPR001088">
    <property type="entry name" value="Glyco_hydro_4"/>
</dbReference>
<evidence type="ECO:0000256" key="6">
    <source>
        <dbReference type="ARBA" id="ARBA00023211"/>
    </source>
</evidence>
<evidence type="ECO:0000256" key="5">
    <source>
        <dbReference type="ARBA" id="ARBA00023027"/>
    </source>
</evidence>
<dbReference type="InterPro" id="IPR053715">
    <property type="entry name" value="GH4_Enzyme_sf"/>
</dbReference>
<keyword evidence="6 10" id="KW-0464">Manganese</keyword>
<keyword evidence="5 11" id="KW-0520">NAD</keyword>
<keyword evidence="10" id="KW-0170">Cobalt</keyword>
<evidence type="ECO:0000313" key="13">
    <source>
        <dbReference type="EMBL" id="RAP73570.1"/>
    </source>
</evidence>
<feature type="domain" description="Glycosyl hydrolase family 4 C-terminal" evidence="12">
    <location>
        <begin position="196"/>
        <end position="421"/>
    </location>
</feature>
<dbReference type="PRINTS" id="PR00732">
    <property type="entry name" value="GLHYDRLASE4"/>
</dbReference>
<dbReference type="RefSeq" id="WP_112885154.1">
    <property type="nucleotide sequence ID" value="NZ_QLUW01000006.1"/>
</dbReference>
<comment type="cofactor">
    <cofactor evidence="11">
        <name>NAD(+)</name>
        <dbReference type="ChEBI" id="CHEBI:57540"/>
    </cofactor>
    <text evidence="11">Binds 1 NAD(+) per subunit.</text>
</comment>
<feature type="binding site" evidence="10">
    <location>
        <position position="200"/>
    </location>
    <ligand>
        <name>Mn(2+)</name>
        <dbReference type="ChEBI" id="CHEBI:29035"/>
    </ligand>
</feature>
<evidence type="ECO:0000256" key="2">
    <source>
        <dbReference type="ARBA" id="ARBA00010141"/>
    </source>
</evidence>
<proteinExistence type="inferred from homology"/>
<dbReference type="GO" id="GO:0004553">
    <property type="term" value="F:hydrolase activity, hydrolyzing O-glycosyl compounds"/>
    <property type="evidence" value="ECO:0007669"/>
    <property type="project" value="InterPro"/>
</dbReference>
<organism evidence="13 14">
    <name type="scientific">Paenibacillus montanisoli</name>
    <dbReference type="NCBI Taxonomy" id="2081970"/>
    <lineage>
        <taxon>Bacteria</taxon>
        <taxon>Bacillati</taxon>
        <taxon>Bacillota</taxon>
        <taxon>Bacilli</taxon>
        <taxon>Bacillales</taxon>
        <taxon>Paenibacillaceae</taxon>
        <taxon>Paenibacillus</taxon>
    </lineage>
</organism>
<keyword evidence="8 11" id="KW-0326">Glycosidase</keyword>
<dbReference type="Pfam" id="PF11975">
    <property type="entry name" value="Glyco_hydro_4C"/>
    <property type="match status" value="1"/>
</dbReference>
<keyword evidence="10" id="KW-0408">Iron</keyword>
<evidence type="ECO:0000259" key="12">
    <source>
        <dbReference type="Pfam" id="PF11975"/>
    </source>
</evidence>
<dbReference type="AlphaFoldDB" id="A0A328TTD7"/>
<keyword evidence="14" id="KW-1185">Reference proteome</keyword>
<dbReference type="GO" id="GO:0005975">
    <property type="term" value="P:carbohydrate metabolic process"/>
    <property type="evidence" value="ECO:0007669"/>
    <property type="project" value="InterPro"/>
</dbReference>
<sequence>MPAKIAIIGAGTTVFSLSMIRDLCLTPSLAGSTVHFMDIDEDRLNSAHALCERLAAEAGAELTLLKTKNRREALLGADFVILAALVGGHQRLKDGWAIARKHGYRFGGSLHIVHDEGFWINYCQLELMEDVLKDTLEICPNAWFMLVANPVSAGVTYLKRKYSKANIAGFCHGSNGVRYIARRLGLDPNEIEFEVPGVNHFIWLTEFKHKGEDAFPVLDRWIDEQSEAHFRECRDCDSMGPKMVDLYRKFGAYPIGDTGNPGGGAWGHWYHADDETERKWKEDPAEWYEGYFRHGEEEARKIKSIAEDKTRAVSEMISMTHSKEPMIPFIEAIVCDSPRTIILNILNDGNFVPGIPQDFQVEVPCRVSAAGVEGLPTKGLPQPLLSFALRDRVAPIEIELAAFESGSRELLLQLIMMDPWTRSIEQANALLDDILSLPYLSGMKERFGTTAKV</sequence>
<name>A0A328TTD7_9BACL</name>
<evidence type="ECO:0000256" key="11">
    <source>
        <dbReference type="RuleBase" id="RU361152"/>
    </source>
</evidence>
<dbReference type="InterPro" id="IPR036291">
    <property type="entry name" value="NAD(P)-bd_dom_sf"/>
</dbReference>
<dbReference type="Pfam" id="PF02056">
    <property type="entry name" value="Glyco_hydro_4"/>
    <property type="match status" value="1"/>
</dbReference>
<dbReference type="SUPFAM" id="SSF51735">
    <property type="entry name" value="NAD(P)-binding Rossmann-fold domains"/>
    <property type="match status" value="1"/>
</dbReference>
<comment type="similarity">
    <text evidence="2 11">Belongs to the glycosyl hydrolase 4 family.</text>
</comment>
<dbReference type="GO" id="GO:0046872">
    <property type="term" value="F:metal ion binding"/>
    <property type="evidence" value="ECO:0007669"/>
    <property type="project" value="UniProtKB-KW"/>
</dbReference>
<evidence type="ECO:0000256" key="7">
    <source>
        <dbReference type="ARBA" id="ARBA00023277"/>
    </source>
</evidence>
<keyword evidence="3 10" id="KW-0479">Metal-binding</keyword>
<dbReference type="PANTHER" id="PTHR32092:SF4">
    <property type="entry name" value="ALPHA-GLUCOSIDASE"/>
    <property type="match status" value="1"/>
</dbReference>
<accession>A0A328TTD7</accession>
<dbReference type="InterPro" id="IPR022616">
    <property type="entry name" value="Glyco_hydro_4_C"/>
</dbReference>
<gene>
    <name evidence="13" type="ORF">DL346_25150</name>
</gene>
<keyword evidence="7" id="KW-0119">Carbohydrate metabolism</keyword>
<dbReference type="Proteomes" id="UP000249260">
    <property type="component" value="Unassembled WGS sequence"/>
</dbReference>
<dbReference type="OrthoDB" id="9808275at2"/>
<evidence type="ECO:0000256" key="10">
    <source>
        <dbReference type="PIRSR" id="PIRSR601088-3"/>
    </source>
</evidence>
<feature type="binding site" evidence="10">
    <location>
        <position position="171"/>
    </location>
    <ligand>
        <name>Mn(2+)</name>
        <dbReference type="ChEBI" id="CHEBI:29035"/>
    </ligand>
</feature>
<reference evidence="13 14" key="1">
    <citation type="submission" date="2018-06" db="EMBL/GenBank/DDBJ databases">
        <title>Paenibacillus montanisoli sp. nov., isolated from mountain area soil.</title>
        <authorList>
            <person name="Wu M."/>
        </authorList>
    </citation>
    <scope>NUCLEOTIDE SEQUENCE [LARGE SCALE GENOMIC DNA]</scope>
    <source>
        <strain evidence="13 14">RA17</strain>
    </source>
</reference>
<dbReference type="EMBL" id="QLUW01000006">
    <property type="protein sequence ID" value="RAP73570.1"/>
    <property type="molecule type" value="Genomic_DNA"/>
</dbReference>
<evidence type="ECO:0000256" key="9">
    <source>
        <dbReference type="PIRSR" id="PIRSR601088-2"/>
    </source>
</evidence>
<evidence type="ECO:0000256" key="4">
    <source>
        <dbReference type="ARBA" id="ARBA00022801"/>
    </source>
</evidence>
<dbReference type="SUPFAM" id="SSF56327">
    <property type="entry name" value="LDH C-terminal domain-like"/>
    <property type="match status" value="1"/>
</dbReference>
<evidence type="ECO:0000256" key="3">
    <source>
        <dbReference type="ARBA" id="ARBA00022723"/>
    </source>
</evidence>
<comment type="caution">
    <text evidence="13">The sequence shown here is derived from an EMBL/GenBank/DDBJ whole genome shotgun (WGS) entry which is preliminary data.</text>
</comment>
<protein>
    <recommendedName>
        <fullName evidence="12">Glycosyl hydrolase family 4 C-terminal domain-containing protein</fullName>
    </recommendedName>
</protein>
<evidence type="ECO:0000313" key="14">
    <source>
        <dbReference type="Proteomes" id="UP000249260"/>
    </source>
</evidence>
<keyword evidence="4 11" id="KW-0378">Hydrolase</keyword>
<dbReference type="GO" id="GO:0016616">
    <property type="term" value="F:oxidoreductase activity, acting on the CH-OH group of donors, NAD or NADP as acceptor"/>
    <property type="evidence" value="ECO:0007669"/>
    <property type="project" value="InterPro"/>
</dbReference>
<evidence type="ECO:0000256" key="1">
    <source>
        <dbReference type="ARBA" id="ARBA00001936"/>
    </source>
</evidence>
<evidence type="ECO:0000256" key="8">
    <source>
        <dbReference type="ARBA" id="ARBA00023295"/>
    </source>
</evidence>
<feature type="binding site" evidence="9">
    <location>
        <position position="149"/>
    </location>
    <ligand>
        <name>substrate</name>
    </ligand>
</feature>
<comment type="cofactor">
    <cofactor evidence="1">
        <name>Mn(2+)</name>
        <dbReference type="ChEBI" id="CHEBI:29035"/>
    </cofactor>
</comment>
<dbReference type="InterPro" id="IPR015955">
    <property type="entry name" value="Lactate_DH/Glyco_Ohase_4_C"/>
</dbReference>
<keyword evidence="10" id="KW-0533">Nickel</keyword>